<dbReference type="EMBL" id="JBEQCT010000001">
    <property type="protein sequence ID" value="MFM2483715.1"/>
    <property type="molecule type" value="Genomic_DNA"/>
</dbReference>
<evidence type="ECO:0000256" key="1">
    <source>
        <dbReference type="ARBA" id="ARBA00022448"/>
    </source>
</evidence>
<dbReference type="InterPro" id="IPR017871">
    <property type="entry name" value="ABC_transporter-like_CS"/>
</dbReference>
<dbReference type="InterPro" id="IPR003439">
    <property type="entry name" value="ABC_transporter-like_ATP-bd"/>
</dbReference>
<dbReference type="PANTHER" id="PTHR43790:SF9">
    <property type="entry name" value="GALACTOFURANOSE TRANSPORTER ATP-BINDING PROTEIN YTFR"/>
    <property type="match status" value="1"/>
</dbReference>
<dbReference type="Gene3D" id="3.40.50.300">
    <property type="entry name" value="P-loop containing nucleotide triphosphate hydrolases"/>
    <property type="match status" value="2"/>
</dbReference>
<proteinExistence type="predicted"/>
<evidence type="ECO:0000259" key="5">
    <source>
        <dbReference type="PROSITE" id="PS50893"/>
    </source>
</evidence>
<dbReference type="GO" id="GO:0005524">
    <property type="term" value="F:ATP binding"/>
    <property type="evidence" value="ECO:0007669"/>
    <property type="project" value="UniProtKB-KW"/>
</dbReference>
<evidence type="ECO:0000256" key="4">
    <source>
        <dbReference type="ARBA" id="ARBA00022840"/>
    </source>
</evidence>
<evidence type="ECO:0000313" key="7">
    <source>
        <dbReference type="Proteomes" id="UP001629953"/>
    </source>
</evidence>
<name>A0ABW9G3D1_9GAMM</name>
<sequence>MSNPILRLEHIDKIFTGVHALDNVSLDVQAGEVHALLGENGAGKSTLIKVMTGVYPYDGGRMSLSGQAYQPKSSADAQAHGVSTVYQEVNLIPTLTVASNLFLERQPKRWGLINWKQVHLQSIKLLQRLKLDIDVQRPLGSYSIAIQQLVAIARALAVDAKILILDEPTASLDAHEVEILFSLIRELKSQGMAIVFVTHFLDQVYAISDKITVLRNGCHVATRETAQLPQLELVSLMLGKAVEAHLPKKKSAQKRSDVPFLAVKGLAKKRMLEPLDLHVHAGEVLGLAGLLGSGRSETVNLIFGAVRADQGKMTIDGQLQRIRSPRQAIRLGLGFCPEDRRHDGLIDELSVRENIILALQARLGWLHPISEAKQCKLADEMIQSLGIATPDSQKPAGQLSGGNQQKVILARWLVANPKLLILDEPTRGIDIGAHAEIVALIRRLCEEQGMALLVVSSELDEVVTISDRILVLRDHHQAALLEGDQVTQKQIVEAIAS</sequence>
<dbReference type="Proteomes" id="UP001629953">
    <property type="component" value="Unassembled WGS sequence"/>
</dbReference>
<gene>
    <name evidence="6" type="ORF">ABUE30_01280</name>
</gene>
<keyword evidence="1" id="KW-0813">Transport</keyword>
<keyword evidence="7" id="KW-1185">Reference proteome</keyword>
<dbReference type="InterPro" id="IPR003593">
    <property type="entry name" value="AAA+_ATPase"/>
</dbReference>
<dbReference type="PANTHER" id="PTHR43790">
    <property type="entry name" value="CARBOHYDRATE TRANSPORT ATP-BINDING PROTEIN MG119-RELATED"/>
    <property type="match status" value="1"/>
</dbReference>
<feature type="domain" description="ABC transporter" evidence="5">
    <location>
        <begin position="253"/>
        <end position="494"/>
    </location>
</feature>
<reference evidence="6 7" key="1">
    <citation type="journal article" date="2013" name="Int. J. Syst. Evol. Microbiol.">
        <title>Celerinatantimonas yamalensis sp. nov., a cold-adapted diazotrophic bacterium from a cold permafrost brine.</title>
        <authorList>
            <person name="Shcherbakova V."/>
            <person name="Chuvilskaya N."/>
            <person name="Rivkina E."/>
            <person name="Demidov N."/>
            <person name="Uchaeva V."/>
            <person name="Suetin S."/>
            <person name="Suzina N."/>
            <person name="Gilichinsky D."/>
        </authorList>
    </citation>
    <scope>NUCLEOTIDE SEQUENCE [LARGE SCALE GENOMIC DNA]</scope>
    <source>
        <strain evidence="6 7">C7</strain>
    </source>
</reference>
<keyword evidence="3" id="KW-0547">Nucleotide-binding</keyword>
<dbReference type="InterPro" id="IPR027417">
    <property type="entry name" value="P-loop_NTPase"/>
</dbReference>
<feature type="domain" description="ABC transporter" evidence="5">
    <location>
        <begin position="6"/>
        <end position="241"/>
    </location>
</feature>
<dbReference type="SMART" id="SM00382">
    <property type="entry name" value="AAA"/>
    <property type="match status" value="2"/>
</dbReference>
<keyword evidence="2" id="KW-0677">Repeat</keyword>
<dbReference type="PROSITE" id="PS00211">
    <property type="entry name" value="ABC_TRANSPORTER_1"/>
    <property type="match status" value="1"/>
</dbReference>
<keyword evidence="4 6" id="KW-0067">ATP-binding</keyword>
<evidence type="ECO:0000313" key="6">
    <source>
        <dbReference type="EMBL" id="MFM2483715.1"/>
    </source>
</evidence>
<dbReference type="PROSITE" id="PS50893">
    <property type="entry name" value="ABC_TRANSPORTER_2"/>
    <property type="match status" value="2"/>
</dbReference>
<dbReference type="InterPro" id="IPR050107">
    <property type="entry name" value="ABC_carbohydrate_import_ATPase"/>
</dbReference>
<evidence type="ECO:0000256" key="3">
    <source>
        <dbReference type="ARBA" id="ARBA00022741"/>
    </source>
</evidence>
<evidence type="ECO:0000256" key="2">
    <source>
        <dbReference type="ARBA" id="ARBA00022737"/>
    </source>
</evidence>
<dbReference type="CDD" id="cd03215">
    <property type="entry name" value="ABC_Carb_Monos_II"/>
    <property type="match status" value="1"/>
</dbReference>
<protein>
    <submittedName>
        <fullName evidence="6">Sugar ABC transporter ATP-binding protein</fullName>
    </submittedName>
</protein>
<dbReference type="CDD" id="cd03216">
    <property type="entry name" value="ABC_Carb_Monos_I"/>
    <property type="match status" value="1"/>
</dbReference>
<accession>A0ABW9G3D1</accession>
<dbReference type="RefSeq" id="WP_408621877.1">
    <property type="nucleotide sequence ID" value="NZ_JBEQCT010000001.1"/>
</dbReference>
<dbReference type="Pfam" id="PF00005">
    <property type="entry name" value="ABC_tran"/>
    <property type="match status" value="2"/>
</dbReference>
<dbReference type="SUPFAM" id="SSF52540">
    <property type="entry name" value="P-loop containing nucleoside triphosphate hydrolases"/>
    <property type="match status" value="2"/>
</dbReference>
<comment type="caution">
    <text evidence="6">The sequence shown here is derived from an EMBL/GenBank/DDBJ whole genome shotgun (WGS) entry which is preliminary data.</text>
</comment>
<organism evidence="6 7">
    <name type="scientific">Celerinatantimonas yamalensis</name>
    <dbReference type="NCBI Taxonomy" id="559956"/>
    <lineage>
        <taxon>Bacteria</taxon>
        <taxon>Pseudomonadati</taxon>
        <taxon>Pseudomonadota</taxon>
        <taxon>Gammaproteobacteria</taxon>
        <taxon>Celerinatantimonadaceae</taxon>
        <taxon>Celerinatantimonas</taxon>
    </lineage>
</organism>